<dbReference type="EMBL" id="AQQR01000012">
    <property type="protein sequence ID" value="OWU70454.1"/>
    <property type="molecule type" value="Genomic_DNA"/>
</dbReference>
<keyword evidence="3" id="KW-1185">Reference proteome</keyword>
<dbReference type="PRINTS" id="PR00598">
    <property type="entry name" value="HTHMARR"/>
</dbReference>
<dbReference type="GO" id="GO:0003700">
    <property type="term" value="F:DNA-binding transcription factor activity"/>
    <property type="evidence" value="ECO:0007669"/>
    <property type="project" value="InterPro"/>
</dbReference>
<dbReference type="Gene3D" id="1.10.10.10">
    <property type="entry name" value="Winged helix-like DNA-binding domain superfamily/Winged helix DNA-binding domain"/>
    <property type="match status" value="1"/>
</dbReference>
<evidence type="ECO:0000313" key="3">
    <source>
        <dbReference type="Proteomes" id="UP000215377"/>
    </source>
</evidence>
<dbReference type="PROSITE" id="PS50995">
    <property type="entry name" value="HTH_MARR_2"/>
    <property type="match status" value="1"/>
</dbReference>
<comment type="caution">
    <text evidence="2">The sequence shown here is derived from an EMBL/GenBank/DDBJ whole genome shotgun (WGS) entry which is preliminary data.</text>
</comment>
<dbReference type="PANTHER" id="PTHR33164">
    <property type="entry name" value="TRANSCRIPTIONAL REGULATOR, MARR FAMILY"/>
    <property type="match status" value="1"/>
</dbReference>
<dbReference type="AlphaFoldDB" id="A0A225NI90"/>
<dbReference type="SMART" id="SM00347">
    <property type="entry name" value="HTH_MARR"/>
    <property type="match status" value="1"/>
</dbReference>
<dbReference type="InterPro" id="IPR039422">
    <property type="entry name" value="MarR/SlyA-like"/>
</dbReference>
<gene>
    <name evidence="2" type="ORF">ATO3_20745</name>
</gene>
<sequence length="204" mass="22871">MAGCSNELTDFLEKAGIDHRTTEAALDIDASLQQWRRRVSKRELGTAALDAFGLSDEIDLAQLDVLFAISPPLNEFWDDEGTDETMVSTIAARLRIDPSRASRLVSELITKELAQRSVSQRDARRTIVELTERGEAIVFAARRFKFLVLGEFLSGWTDEEIAAFVPLMERFVAWTDDAGRLGRERFAHEISELTAELKKTLPAA</sequence>
<dbReference type="SUPFAM" id="SSF46785">
    <property type="entry name" value="Winged helix' DNA-binding domain"/>
    <property type="match status" value="1"/>
</dbReference>
<dbReference type="InterPro" id="IPR000835">
    <property type="entry name" value="HTH_MarR-typ"/>
</dbReference>
<dbReference type="Proteomes" id="UP000215377">
    <property type="component" value="Unassembled WGS sequence"/>
</dbReference>
<name>A0A225NI90_9RHOB</name>
<dbReference type="PANTHER" id="PTHR33164:SF43">
    <property type="entry name" value="HTH-TYPE TRANSCRIPTIONAL REPRESSOR YETL"/>
    <property type="match status" value="1"/>
</dbReference>
<dbReference type="GO" id="GO:0006950">
    <property type="term" value="P:response to stress"/>
    <property type="evidence" value="ECO:0007669"/>
    <property type="project" value="TreeGrafter"/>
</dbReference>
<dbReference type="InterPro" id="IPR036388">
    <property type="entry name" value="WH-like_DNA-bd_sf"/>
</dbReference>
<reference evidence="2 3" key="1">
    <citation type="submission" date="2013-04" db="EMBL/GenBank/DDBJ databases">
        <title>Oceanicola sp. 22II1-22F33 Genome Sequencing.</title>
        <authorList>
            <person name="Lai Q."/>
            <person name="Li G."/>
            <person name="Shao Z."/>
        </authorList>
    </citation>
    <scope>NUCLEOTIDE SEQUENCE [LARGE SCALE GENOMIC DNA]</scope>
    <source>
        <strain evidence="2 3">22II1-22F33</strain>
    </source>
</reference>
<proteinExistence type="predicted"/>
<evidence type="ECO:0000259" key="1">
    <source>
        <dbReference type="PROSITE" id="PS50995"/>
    </source>
</evidence>
<accession>A0A225NI90</accession>
<dbReference type="InterPro" id="IPR036390">
    <property type="entry name" value="WH_DNA-bd_sf"/>
</dbReference>
<feature type="domain" description="HTH marR-type" evidence="1">
    <location>
        <begin position="25"/>
        <end position="173"/>
    </location>
</feature>
<organism evidence="2 3">
    <name type="scientific">Marinibacterium profundimaris</name>
    <dbReference type="NCBI Taxonomy" id="1679460"/>
    <lineage>
        <taxon>Bacteria</taxon>
        <taxon>Pseudomonadati</taxon>
        <taxon>Pseudomonadota</taxon>
        <taxon>Alphaproteobacteria</taxon>
        <taxon>Rhodobacterales</taxon>
        <taxon>Paracoccaceae</taxon>
        <taxon>Marinibacterium</taxon>
    </lineage>
</organism>
<protein>
    <recommendedName>
        <fullName evidence="1">HTH marR-type domain-containing protein</fullName>
    </recommendedName>
</protein>
<evidence type="ECO:0000313" key="2">
    <source>
        <dbReference type="EMBL" id="OWU70454.1"/>
    </source>
</evidence>